<dbReference type="GO" id="GO:0003723">
    <property type="term" value="F:RNA binding"/>
    <property type="evidence" value="ECO:0007669"/>
    <property type="project" value="UniProtKB-UniRule"/>
</dbReference>
<dbReference type="PANTHER" id="PTHR40065">
    <property type="entry name" value="RNA-BINDING PROTEIN YHBY"/>
    <property type="match status" value="1"/>
</dbReference>
<dbReference type="InterPro" id="IPR017924">
    <property type="entry name" value="RNA-binding_YhbY"/>
</dbReference>
<comment type="caution">
    <text evidence="4">The sequence shown here is derived from an EMBL/GenBank/DDBJ whole genome shotgun (WGS) entry which is preliminary data.</text>
</comment>
<evidence type="ECO:0000259" key="3">
    <source>
        <dbReference type="PROSITE" id="PS51295"/>
    </source>
</evidence>
<dbReference type="Gene3D" id="3.30.110.60">
    <property type="entry name" value="YhbY-like"/>
    <property type="match status" value="1"/>
</dbReference>
<dbReference type="AlphaFoldDB" id="A0A0A0IAH2"/>
<dbReference type="InterPro" id="IPR035920">
    <property type="entry name" value="YhbY-like_sf"/>
</dbReference>
<evidence type="ECO:0000313" key="4">
    <source>
        <dbReference type="EMBL" id="KGM97932.1"/>
    </source>
</evidence>
<reference evidence="4 5" key="1">
    <citation type="submission" date="2014-01" db="EMBL/GenBank/DDBJ databases">
        <title>Plasmidome dynamics in the species complex Clostridium novyi sensu lato converts strains of independent lineages into distinctly different pathogens.</title>
        <authorList>
            <person name="Skarin H."/>
            <person name="Segerman B."/>
        </authorList>
    </citation>
    <scope>NUCLEOTIDE SEQUENCE [LARGE SCALE GENOMIC DNA]</scope>
    <source>
        <strain evidence="4 5">4552</strain>
    </source>
</reference>
<dbReference type="InterPro" id="IPR051925">
    <property type="entry name" value="RNA-binding_domain"/>
</dbReference>
<evidence type="ECO:0000313" key="5">
    <source>
        <dbReference type="Proteomes" id="UP000030012"/>
    </source>
</evidence>
<sequence length="97" mass="11029">MISSKQRSFLRAMANKMQPIFQVGKNGIDDAFIKQVKDALEARELIKIKVLNNSFFTAREASDEICTEVECEGVQAIGNKLVLYKRSKNKPKIELPR</sequence>
<dbReference type="InterPro" id="IPR001890">
    <property type="entry name" value="RNA-binding_CRM"/>
</dbReference>
<dbReference type="PANTHER" id="PTHR40065:SF3">
    <property type="entry name" value="RNA-BINDING PROTEIN YHBY"/>
    <property type="match status" value="1"/>
</dbReference>
<dbReference type="Proteomes" id="UP000030012">
    <property type="component" value="Unassembled WGS sequence"/>
</dbReference>
<dbReference type="PROSITE" id="PS51295">
    <property type="entry name" value="CRM"/>
    <property type="match status" value="1"/>
</dbReference>
<dbReference type="RefSeq" id="WP_003368019.1">
    <property type="nucleotide sequence ID" value="NZ_JENJ01000005.1"/>
</dbReference>
<dbReference type="EMBL" id="JENJ01000005">
    <property type="protein sequence ID" value="KGM97932.1"/>
    <property type="molecule type" value="Genomic_DNA"/>
</dbReference>
<accession>A0A0A0IAH2</accession>
<dbReference type="SUPFAM" id="SSF75471">
    <property type="entry name" value="YhbY-like"/>
    <property type="match status" value="1"/>
</dbReference>
<dbReference type="Pfam" id="PF01985">
    <property type="entry name" value="CRS1_YhbY"/>
    <property type="match status" value="1"/>
</dbReference>
<evidence type="ECO:0000256" key="1">
    <source>
        <dbReference type="ARBA" id="ARBA00022884"/>
    </source>
</evidence>
<protein>
    <submittedName>
        <fullName evidence="4">RNA-binding protein</fullName>
    </submittedName>
</protein>
<dbReference type="SMART" id="SM01103">
    <property type="entry name" value="CRS1_YhbY"/>
    <property type="match status" value="1"/>
</dbReference>
<keyword evidence="1 2" id="KW-0694">RNA-binding</keyword>
<name>A0A0A0IAH2_CLONO</name>
<feature type="domain" description="CRM" evidence="3">
    <location>
        <begin position="1"/>
        <end position="96"/>
    </location>
</feature>
<gene>
    <name evidence="4" type="ORF">Z968_01840</name>
</gene>
<proteinExistence type="predicted"/>
<dbReference type="NCBIfam" id="TIGR00253">
    <property type="entry name" value="RNA_bind_YhbY"/>
    <property type="match status" value="1"/>
</dbReference>
<organism evidence="4 5">
    <name type="scientific">Clostridium novyi A str. 4552</name>
    <dbReference type="NCBI Taxonomy" id="1444289"/>
    <lineage>
        <taxon>Bacteria</taxon>
        <taxon>Bacillati</taxon>
        <taxon>Bacillota</taxon>
        <taxon>Clostridia</taxon>
        <taxon>Eubacteriales</taxon>
        <taxon>Clostridiaceae</taxon>
        <taxon>Clostridium</taxon>
    </lineage>
</organism>
<dbReference type="OrthoDB" id="9797519at2"/>
<evidence type="ECO:0000256" key="2">
    <source>
        <dbReference type="PROSITE-ProRule" id="PRU00626"/>
    </source>
</evidence>